<comment type="subcellular location">
    <subcellularLocation>
        <location evidence="1">Membrane</location>
        <topology evidence="1">Multi-pass membrane protein</topology>
    </subcellularLocation>
</comment>
<dbReference type="PANTHER" id="PTHR11360:SF224">
    <property type="entry name" value="MAJOR FACILITATOR SUPERFAMILY (MFS) PROFILE DOMAIN-CONTAINING PROTEIN-RELATED"/>
    <property type="match status" value="1"/>
</dbReference>
<dbReference type="eggNOG" id="KOG2504">
    <property type="taxonomic scope" value="Eukaryota"/>
</dbReference>
<keyword evidence="4 7" id="KW-0812">Transmembrane</keyword>
<dbReference type="AlphaFoldDB" id="R0KLG6"/>
<feature type="non-terminal residue" evidence="9">
    <location>
        <position position="193"/>
    </location>
</feature>
<evidence type="ECO:0000256" key="4">
    <source>
        <dbReference type="ARBA" id="ARBA00022692"/>
    </source>
</evidence>
<dbReference type="InterPro" id="IPR011701">
    <property type="entry name" value="MFS"/>
</dbReference>
<keyword evidence="10" id="KW-1185">Reference proteome</keyword>
<feature type="domain" description="Major facilitator superfamily (MFS) profile" evidence="8">
    <location>
        <begin position="27"/>
        <end position="193"/>
    </location>
</feature>
<dbReference type="PROSITE" id="PS50850">
    <property type="entry name" value="MFS"/>
    <property type="match status" value="1"/>
</dbReference>
<keyword evidence="6 7" id="KW-0472">Membrane</keyword>
<dbReference type="GeneID" id="19405297"/>
<feature type="transmembrane region" description="Helical" evidence="7">
    <location>
        <begin position="65"/>
        <end position="84"/>
    </location>
</feature>
<evidence type="ECO:0000313" key="9">
    <source>
        <dbReference type="EMBL" id="EOA89984.1"/>
    </source>
</evidence>
<evidence type="ECO:0000313" key="10">
    <source>
        <dbReference type="Proteomes" id="UP000016935"/>
    </source>
</evidence>
<reference evidence="9 10" key="1">
    <citation type="journal article" date="2012" name="PLoS Pathog.">
        <title>Diverse lifestyles and strategies of plant pathogenesis encoded in the genomes of eighteen Dothideomycetes fungi.</title>
        <authorList>
            <person name="Ohm R.A."/>
            <person name="Feau N."/>
            <person name="Henrissat B."/>
            <person name="Schoch C.L."/>
            <person name="Horwitz B.A."/>
            <person name="Barry K.W."/>
            <person name="Condon B.J."/>
            <person name="Copeland A.C."/>
            <person name="Dhillon B."/>
            <person name="Glaser F."/>
            <person name="Hesse C.N."/>
            <person name="Kosti I."/>
            <person name="LaButti K."/>
            <person name="Lindquist E.A."/>
            <person name="Lucas S."/>
            <person name="Salamov A.A."/>
            <person name="Bradshaw R.E."/>
            <person name="Ciuffetti L."/>
            <person name="Hamelin R.C."/>
            <person name="Kema G.H.J."/>
            <person name="Lawrence C."/>
            <person name="Scott J.A."/>
            <person name="Spatafora J.W."/>
            <person name="Turgeon B.G."/>
            <person name="de Wit P.J.G.M."/>
            <person name="Zhong S."/>
            <person name="Goodwin S.B."/>
            <person name="Grigoriev I.V."/>
        </authorList>
    </citation>
    <scope>NUCLEOTIDE SEQUENCE [LARGE SCALE GENOMIC DNA]</scope>
    <source>
        <strain evidence="10">28A</strain>
    </source>
</reference>
<feature type="transmembrane region" description="Helical" evidence="7">
    <location>
        <begin position="96"/>
        <end position="115"/>
    </location>
</feature>
<evidence type="ECO:0000259" key="8">
    <source>
        <dbReference type="PROSITE" id="PS50850"/>
    </source>
</evidence>
<dbReference type="HOGENOM" id="CLU_001265_38_1_1"/>
<evidence type="ECO:0000256" key="7">
    <source>
        <dbReference type="SAM" id="Phobius"/>
    </source>
</evidence>
<comment type="similarity">
    <text evidence="2">Belongs to the major facilitator superfamily. Monocarboxylate porter (TC 2.A.1.13) family.</text>
</comment>
<dbReference type="OrthoDB" id="5667at2759"/>
<feature type="transmembrane region" description="Helical" evidence="7">
    <location>
        <begin position="25"/>
        <end position="45"/>
    </location>
</feature>
<dbReference type="Pfam" id="PF07690">
    <property type="entry name" value="MFS_1"/>
    <property type="match status" value="1"/>
</dbReference>
<gene>
    <name evidence="9" type="ORF">SETTUDRAFT_63716</name>
</gene>
<accession>R0KLG6</accession>
<dbReference type="EMBL" id="KB908504">
    <property type="protein sequence ID" value="EOA89984.1"/>
    <property type="molecule type" value="Genomic_DNA"/>
</dbReference>
<evidence type="ECO:0000256" key="6">
    <source>
        <dbReference type="ARBA" id="ARBA00023136"/>
    </source>
</evidence>
<feature type="transmembrane region" description="Helical" evidence="7">
    <location>
        <begin position="121"/>
        <end position="140"/>
    </location>
</feature>
<reference evidence="9 10" key="2">
    <citation type="journal article" date="2013" name="PLoS Genet.">
        <title>Comparative genome structure, secondary metabolite, and effector coding capacity across Cochliobolus pathogens.</title>
        <authorList>
            <person name="Condon B.J."/>
            <person name="Leng Y."/>
            <person name="Wu D."/>
            <person name="Bushley K.E."/>
            <person name="Ohm R.A."/>
            <person name="Otillar R."/>
            <person name="Martin J."/>
            <person name="Schackwitz W."/>
            <person name="Grimwood J."/>
            <person name="MohdZainudin N."/>
            <person name="Xue C."/>
            <person name="Wang R."/>
            <person name="Manning V.A."/>
            <person name="Dhillon B."/>
            <person name="Tu Z.J."/>
            <person name="Steffenson B.J."/>
            <person name="Salamov A."/>
            <person name="Sun H."/>
            <person name="Lowry S."/>
            <person name="LaButti K."/>
            <person name="Han J."/>
            <person name="Copeland A."/>
            <person name="Lindquist E."/>
            <person name="Barry K."/>
            <person name="Schmutz J."/>
            <person name="Baker S.E."/>
            <person name="Ciuffetti L.M."/>
            <person name="Grigoriev I.V."/>
            <person name="Zhong S."/>
            <person name="Turgeon B.G."/>
        </authorList>
    </citation>
    <scope>NUCLEOTIDE SEQUENCE [LARGE SCALE GENOMIC DNA]</scope>
    <source>
        <strain evidence="10">28A</strain>
    </source>
</reference>
<organism evidence="9 10">
    <name type="scientific">Exserohilum turcicum (strain 28A)</name>
    <name type="common">Northern leaf blight fungus</name>
    <name type="synonym">Setosphaeria turcica</name>
    <dbReference type="NCBI Taxonomy" id="671987"/>
    <lineage>
        <taxon>Eukaryota</taxon>
        <taxon>Fungi</taxon>
        <taxon>Dikarya</taxon>
        <taxon>Ascomycota</taxon>
        <taxon>Pezizomycotina</taxon>
        <taxon>Dothideomycetes</taxon>
        <taxon>Pleosporomycetidae</taxon>
        <taxon>Pleosporales</taxon>
        <taxon>Pleosporineae</taxon>
        <taxon>Pleosporaceae</taxon>
        <taxon>Exserohilum</taxon>
    </lineage>
</organism>
<dbReference type="Proteomes" id="UP000016935">
    <property type="component" value="Unassembled WGS sequence"/>
</dbReference>
<evidence type="ECO:0000256" key="2">
    <source>
        <dbReference type="ARBA" id="ARBA00006727"/>
    </source>
</evidence>
<dbReference type="InterPro" id="IPR036259">
    <property type="entry name" value="MFS_trans_sf"/>
</dbReference>
<dbReference type="GO" id="GO:0022857">
    <property type="term" value="F:transmembrane transporter activity"/>
    <property type="evidence" value="ECO:0007669"/>
    <property type="project" value="InterPro"/>
</dbReference>
<dbReference type="RefSeq" id="XP_008022514.1">
    <property type="nucleotide sequence ID" value="XM_008024323.1"/>
</dbReference>
<name>R0KLG6_EXST2</name>
<evidence type="ECO:0000256" key="5">
    <source>
        <dbReference type="ARBA" id="ARBA00022989"/>
    </source>
</evidence>
<feature type="transmembrane region" description="Helical" evidence="7">
    <location>
        <begin position="152"/>
        <end position="173"/>
    </location>
</feature>
<dbReference type="InterPro" id="IPR020846">
    <property type="entry name" value="MFS_dom"/>
</dbReference>
<dbReference type="InterPro" id="IPR050327">
    <property type="entry name" value="Proton-linked_MCT"/>
</dbReference>
<keyword evidence="5 7" id="KW-1133">Transmembrane helix</keyword>
<keyword evidence="3" id="KW-0813">Transport</keyword>
<protein>
    <recommendedName>
        <fullName evidence="8">Major facilitator superfamily (MFS) profile domain-containing protein</fullName>
    </recommendedName>
</protein>
<dbReference type="Gene3D" id="1.20.1250.20">
    <property type="entry name" value="MFS general substrate transporter like domains"/>
    <property type="match status" value="1"/>
</dbReference>
<dbReference type="PANTHER" id="PTHR11360">
    <property type="entry name" value="MONOCARBOXYLATE TRANSPORTER"/>
    <property type="match status" value="1"/>
</dbReference>
<evidence type="ECO:0000256" key="3">
    <source>
        <dbReference type="ARBA" id="ARBA00022448"/>
    </source>
</evidence>
<evidence type="ECO:0000256" key="1">
    <source>
        <dbReference type="ARBA" id="ARBA00004141"/>
    </source>
</evidence>
<dbReference type="SUPFAM" id="SSF103473">
    <property type="entry name" value="MFS general substrate transporter"/>
    <property type="match status" value="1"/>
</dbReference>
<proteinExistence type="inferred from homology"/>
<sequence>KEIATTNTEEAASEADDFPEGGREAWLVVVGAWCALFCTFGLVSSGGTFVEYYKNGPLASYSASTVSWIASAQVFIQVGSMAVWGRLYDAYGPRWLLVLGTPVYCLGLMMTSLSIEYYQIFLSQSVLSSLGSGALFNAGMASTTSWFCRKRGTVFGIVNSGSSLGGILLPIMMTRLFRSIGFGWTLRVLGFFF</sequence>
<dbReference type="GO" id="GO:0016020">
    <property type="term" value="C:membrane"/>
    <property type="evidence" value="ECO:0007669"/>
    <property type="project" value="UniProtKB-SubCell"/>
</dbReference>
<feature type="non-terminal residue" evidence="9">
    <location>
        <position position="1"/>
    </location>
</feature>